<gene>
    <name evidence="10" type="ORF">JDN41_02400</name>
</gene>
<dbReference type="AlphaFoldDB" id="A0A8I1G8B0"/>
<dbReference type="GO" id="GO:0015031">
    <property type="term" value="P:protein transport"/>
    <property type="evidence" value="ECO:0007669"/>
    <property type="project" value="UniProtKB-KW"/>
</dbReference>
<dbReference type="Pfam" id="PF02472">
    <property type="entry name" value="ExbD"/>
    <property type="match status" value="1"/>
</dbReference>
<comment type="similarity">
    <text evidence="2 7">Belongs to the ExbD/TolR family.</text>
</comment>
<keyword evidence="3" id="KW-1003">Cell membrane</keyword>
<evidence type="ECO:0000256" key="9">
    <source>
        <dbReference type="SAM" id="Phobius"/>
    </source>
</evidence>
<dbReference type="EMBL" id="JAEMUK010000005">
    <property type="protein sequence ID" value="MBJ7542402.1"/>
    <property type="molecule type" value="Genomic_DNA"/>
</dbReference>
<protein>
    <submittedName>
        <fullName evidence="10">ExbD/TolR family protein</fullName>
    </submittedName>
</protein>
<organism evidence="10 11">
    <name type="scientific">Rhodomicrobium udaipurense</name>
    <dbReference type="NCBI Taxonomy" id="1202716"/>
    <lineage>
        <taxon>Bacteria</taxon>
        <taxon>Pseudomonadati</taxon>
        <taxon>Pseudomonadota</taxon>
        <taxon>Alphaproteobacteria</taxon>
        <taxon>Hyphomicrobiales</taxon>
        <taxon>Hyphomicrobiaceae</taxon>
        <taxon>Rhodomicrobium</taxon>
    </lineage>
</organism>
<proteinExistence type="inferred from homology"/>
<comment type="subcellular location">
    <subcellularLocation>
        <location evidence="1">Cell membrane</location>
        <topology evidence="1">Single-pass membrane protein</topology>
    </subcellularLocation>
    <subcellularLocation>
        <location evidence="7">Cell membrane</location>
        <topology evidence="7">Single-pass type II membrane protein</topology>
    </subcellularLocation>
</comment>
<evidence type="ECO:0000256" key="6">
    <source>
        <dbReference type="ARBA" id="ARBA00023136"/>
    </source>
</evidence>
<dbReference type="InterPro" id="IPR003400">
    <property type="entry name" value="ExbD"/>
</dbReference>
<name>A0A8I1G8B0_9HYPH</name>
<dbReference type="PANTHER" id="PTHR30558:SF7">
    <property type="entry name" value="TOL-PAL SYSTEM PROTEIN TOLR"/>
    <property type="match status" value="1"/>
</dbReference>
<evidence type="ECO:0000256" key="5">
    <source>
        <dbReference type="ARBA" id="ARBA00022989"/>
    </source>
</evidence>
<comment type="caution">
    <text evidence="10">The sequence shown here is derived from an EMBL/GenBank/DDBJ whole genome shotgun (WGS) entry which is preliminary data.</text>
</comment>
<dbReference type="RefSeq" id="WP_037237904.1">
    <property type="nucleotide sequence ID" value="NZ_JAEMUK010000005.1"/>
</dbReference>
<evidence type="ECO:0000313" key="10">
    <source>
        <dbReference type="EMBL" id="MBJ7542402.1"/>
    </source>
</evidence>
<dbReference type="GO" id="GO:0022857">
    <property type="term" value="F:transmembrane transporter activity"/>
    <property type="evidence" value="ECO:0007669"/>
    <property type="project" value="InterPro"/>
</dbReference>
<dbReference type="Proteomes" id="UP000623250">
    <property type="component" value="Unassembled WGS sequence"/>
</dbReference>
<evidence type="ECO:0000256" key="1">
    <source>
        <dbReference type="ARBA" id="ARBA00004162"/>
    </source>
</evidence>
<dbReference type="GO" id="GO:0005886">
    <property type="term" value="C:plasma membrane"/>
    <property type="evidence" value="ECO:0007669"/>
    <property type="project" value="UniProtKB-SubCell"/>
</dbReference>
<keyword evidence="7" id="KW-0653">Protein transport</keyword>
<evidence type="ECO:0000256" key="8">
    <source>
        <dbReference type="SAM" id="MobiDB-lite"/>
    </source>
</evidence>
<evidence type="ECO:0000256" key="7">
    <source>
        <dbReference type="RuleBase" id="RU003879"/>
    </source>
</evidence>
<keyword evidence="7" id="KW-0813">Transport</keyword>
<keyword evidence="4 7" id="KW-0812">Transmembrane</keyword>
<evidence type="ECO:0000256" key="4">
    <source>
        <dbReference type="ARBA" id="ARBA00022692"/>
    </source>
</evidence>
<evidence type="ECO:0000256" key="3">
    <source>
        <dbReference type="ARBA" id="ARBA00022475"/>
    </source>
</evidence>
<evidence type="ECO:0000313" key="11">
    <source>
        <dbReference type="Proteomes" id="UP000623250"/>
    </source>
</evidence>
<feature type="transmembrane region" description="Helical" evidence="9">
    <location>
        <begin position="29"/>
        <end position="52"/>
    </location>
</feature>
<dbReference type="Gene3D" id="3.30.420.270">
    <property type="match status" value="1"/>
</dbReference>
<reference evidence="10 11" key="1">
    <citation type="submission" date="2020-12" db="EMBL/GenBank/DDBJ databases">
        <title>Revised draft genomes of Rhodomicrobium vannielii ATCC 17100 and Rhodomicrobium udaipurense JA643.</title>
        <authorList>
            <person name="Conners E.M."/>
            <person name="Davenport E.J."/>
            <person name="Bose A."/>
        </authorList>
    </citation>
    <scope>NUCLEOTIDE SEQUENCE [LARGE SCALE GENOMIC DNA]</scope>
    <source>
        <strain evidence="10 11">JA643</strain>
    </source>
</reference>
<accession>A0A8I1G8B0</accession>
<dbReference type="PANTHER" id="PTHR30558">
    <property type="entry name" value="EXBD MEMBRANE COMPONENT OF PMF-DRIVEN MACROMOLECULE IMPORT SYSTEM"/>
    <property type="match status" value="1"/>
</dbReference>
<feature type="region of interest" description="Disordered" evidence="8">
    <location>
        <begin position="140"/>
        <end position="168"/>
    </location>
</feature>
<keyword evidence="5 9" id="KW-1133">Transmembrane helix</keyword>
<sequence>MAGLIPGDGSSRPQTKIMADINVTPMVDVMLVLLVIFMVTAPLLMAGVPVQLPKTSAQKIAKPEKPVIVSLTAERRLYIRDEEVNAGSLVPRLSSIHAAEGDGFVFLRADKTIPYGEVMELLGRLDASGYKRISLLSEASAESAPAGSVVQKEAGGSHAAHGQPSPAQ</sequence>
<keyword evidence="11" id="KW-1185">Reference proteome</keyword>
<keyword evidence="6 9" id="KW-0472">Membrane</keyword>
<evidence type="ECO:0000256" key="2">
    <source>
        <dbReference type="ARBA" id="ARBA00005811"/>
    </source>
</evidence>